<reference evidence="3 4" key="1">
    <citation type="submission" date="2016-03" db="EMBL/GenBank/DDBJ databases">
        <authorList>
            <person name="Bojesen A.M."/>
            <person name="Planet P."/>
            <person name="Hansen M.J."/>
        </authorList>
    </citation>
    <scope>NUCLEOTIDE SEQUENCE [LARGE SCALE GENOMIC DNA]</scope>
    <source>
        <strain evidence="3 4">B 234/94</strain>
    </source>
</reference>
<evidence type="ECO:0000256" key="1">
    <source>
        <dbReference type="SAM" id="Coils"/>
    </source>
</evidence>
<feature type="transmembrane region" description="Helical" evidence="2">
    <location>
        <begin position="7"/>
        <end position="26"/>
    </location>
</feature>
<keyword evidence="2" id="KW-0472">Membrane</keyword>
<dbReference type="EMBL" id="CP015030">
    <property type="protein sequence ID" value="QIM67475.1"/>
    <property type="molecule type" value="Genomic_DNA"/>
</dbReference>
<dbReference type="AlphaFoldDB" id="A0A6G8JJV8"/>
<evidence type="ECO:0000256" key="2">
    <source>
        <dbReference type="SAM" id="Phobius"/>
    </source>
</evidence>
<keyword evidence="2" id="KW-0812">Transmembrane</keyword>
<accession>A0A6G8JJV8</accession>
<keyword evidence="2" id="KW-1133">Transmembrane helix</keyword>
<name>A0A6G8JJV8_9PAST</name>
<organism evidence="3 4">
    <name type="scientific">Mannheimia granulomatis</name>
    <dbReference type="NCBI Taxonomy" id="85402"/>
    <lineage>
        <taxon>Bacteria</taxon>
        <taxon>Pseudomonadati</taxon>
        <taxon>Pseudomonadota</taxon>
        <taxon>Gammaproteobacteria</taxon>
        <taxon>Pasteurellales</taxon>
        <taxon>Pasteurellaceae</taxon>
        <taxon>Mannheimia</taxon>
    </lineage>
</organism>
<dbReference type="RefSeq" id="WP_165889597.1">
    <property type="nucleotide sequence ID" value="NZ_CP015030.1"/>
</dbReference>
<gene>
    <name evidence="3" type="ORF">A4G16_08940</name>
</gene>
<feature type="coiled-coil region" evidence="1">
    <location>
        <begin position="76"/>
        <end position="138"/>
    </location>
</feature>
<keyword evidence="1" id="KW-0175">Coiled coil</keyword>
<protein>
    <submittedName>
        <fullName evidence="3">Uncharacterized protein</fullName>
    </submittedName>
</protein>
<sequence>MWEKIGVSLGTYILVIIVYGVISYFWDLDGKLSFFITEILRSNISLDVVKFFLFNISTIMLSERFYNKPDSKENVSSSLKEKHDELLLKLNNINDNYNKLDSIHRDLKENHTNLEKEYEKLKEEYGNLKQNLIIIMQDYSAIFVNLEVRAKIHQKMIKHLESIKSHLSTHEIKAIENNYINIQDIVNNFANRKEATLDQIKSSSFNKIGL</sequence>
<evidence type="ECO:0000313" key="4">
    <source>
        <dbReference type="Proteomes" id="UP000501366"/>
    </source>
</evidence>
<evidence type="ECO:0000313" key="3">
    <source>
        <dbReference type="EMBL" id="QIM67475.1"/>
    </source>
</evidence>
<dbReference type="KEGG" id="mgra:A4G16_08940"/>
<proteinExistence type="predicted"/>
<dbReference type="Proteomes" id="UP000501366">
    <property type="component" value="Chromosome"/>
</dbReference>